<gene>
    <name evidence="1" type="ORF">Gogos_019728</name>
</gene>
<dbReference type="PANTHER" id="PTHR36051:SF2">
    <property type="entry name" value="DYNAMIN"/>
    <property type="match status" value="1"/>
</dbReference>
<sequence>MNWGDLFGPKNDDFGPNLLPKKTCMYQFCTFFRGYCVNRNVISGTIPMLGQVMSATRGATDAFSGVSKHVNGALMKFGAKSIEAGIGCGVGFGHGSGVGLSAKPGMVHQIQCCVIETMAKLMMKFGKAPGLPFIGGAFPVSFRSGWTTTNEPSRNPLGNMNQIVSKLVDSTSQGLPGPGITSRGSTFGTRTEKVLSSFLQNPVFNEDETSQNELAARLPTENNMLQLVMPLICFATRFWLFYVRVPVHVRCLVQNVLEFLLSIQVMKCQQIIEQLMEENRKLHQILTEDLNIPTSKLQTGYLSKTESPCSDCFFCRRKQRRNRR</sequence>
<evidence type="ECO:0000313" key="2">
    <source>
        <dbReference type="Proteomes" id="UP000593579"/>
    </source>
</evidence>
<keyword evidence="2" id="KW-1185">Reference proteome</keyword>
<accession>A0A7J9BIA7</accession>
<comment type="caution">
    <text evidence="1">The sequence shown here is derived from an EMBL/GenBank/DDBJ whole genome shotgun (WGS) entry which is preliminary data.</text>
</comment>
<name>A0A7J9BIA7_GOSGO</name>
<dbReference type="Proteomes" id="UP000593579">
    <property type="component" value="Unassembled WGS sequence"/>
</dbReference>
<reference evidence="1 2" key="1">
    <citation type="journal article" date="2019" name="Genome Biol. Evol.">
        <title>Insights into the evolution of the New World diploid cottons (Gossypium, subgenus Houzingenia) based on genome sequencing.</title>
        <authorList>
            <person name="Grover C.E."/>
            <person name="Arick M.A. 2nd"/>
            <person name="Thrash A."/>
            <person name="Conover J.L."/>
            <person name="Sanders W.S."/>
            <person name="Peterson D.G."/>
            <person name="Frelichowski J.E."/>
            <person name="Scheffler J.A."/>
            <person name="Scheffler B.E."/>
            <person name="Wendel J.F."/>
        </authorList>
    </citation>
    <scope>NUCLEOTIDE SEQUENCE [LARGE SCALE GENOMIC DNA]</scope>
    <source>
        <strain evidence="1">5</strain>
        <tissue evidence="1">Leaf</tissue>
    </source>
</reference>
<organism evidence="1 2">
    <name type="scientific">Gossypium gossypioides</name>
    <name type="common">Mexican cotton</name>
    <name type="synonym">Selera gossypioides</name>
    <dbReference type="NCBI Taxonomy" id="34282"/>
    <lineage>
        <taxon>Eukaryota</taxon>
        <taxon>Viridiplantae</taxon>
        <taxon>Streptophyta</taxon>
        <taxon>Embryophyta</taxon>
        <taxon>Tracheophyta</taxon>
        <taxon>Spermatophyta</taxon>
        <taxon>Magnoliopsida</taxon>
        <taxon>eudicotyledons</taxon>
        <taxon>Gunneridae</taxon>
        <taxon>Pentapetalae</taxon>
        <taxon>rosids</taxon>
        <taxon>malvids</taxon>
        <taxon>Malvales</taxon>
        <taxon>Malvaceae</taxon>
        <taxon>Malvoideae</taxon>
        <taxon>Gossypium</taxon>
    </lineage>
</organism>
<protein>
    <submittedName>
        <fullName evidence="1">Uncharacterized protein</fullName>
    </submittedName>
</protein>
<evidence type="ECO:0000313" key="1">
    <source>
        <dbReference type="EMBL" id="MBA0735927.1"/>
    </source>
</evidence>
<dbReference type="OrthoDB" id="1934430at2759"/>
<dbReference type="AlphaFoldDB" id="A0A7J9BIA7"/>
<dbReference type="EMBL" id="JABEZY010000003">
    <property type="protein sequence ID" value="MBA0735927.1"/>
    <property type="molecule type" value="Genomic_DNA"/>
</dbReference>
<proteinExistence type="predicted"/>
<dbReference type="PANTHER" id="PTHR36051">
    <property type="entry name" value="DYNAMIN"/>
    <property type="match status" value="1"/>
</dbReference>